<evidence type="ECO:0000313" key="7">
    <source>
        <dbReference type="EMBL" id="KAH0536475.1"/>
    </source>
</evidence>
<dbReference type="OrthoDB" id="2985014at2759"/>
<proteinExistence type="predicted"/>
<comment type="subcellular location">
    <subcellularLocation>
        <location evidence="1">Membrane</location>
        <topology evidence="1">Multi-pass membrane protein</topology>
    </subcellularLocation>
</comment>
<feature type="transmembrane region" description="Helical" evidence="6">
    <location>
        <begin position="186"/>
        <end position="208"/>
    </location>
</feature>
<evidence type="ECO:0000256" key="2">
    <source>
        <dbReference type="ARBA" id="ARBA00022448"/>
    </source>
</evidence>
<evidence type="ECO:0000256" key="4">
    <source>
        <dbReference type="ARBA" id="ARBA00022989"/>
    </source>
</evidence>
<keyword evidence="2" id="KW-0813">Transport</keyword>
<dbReference type="SUPFAM" id="SSF103473">
    <property type="entry name" value="MFS general substrate transporter"/>
    <property type="match status" value="1"/>
</dbReference>
<name>A0A9P8HXV5_9PEZI</name>
<evidence type="ECO:0000256" key="6">
    <source>
        <dbReference type="SAM" id="Phobius"/>
    </source>
</evidence>
<accession>A0A9P8HXV5</accession>
<evidence type="ECO:0000256" key="5">
    <source>
        <dbReference type="ARBA" id="ARBA00023136"/>
    </source>
</evidence>
<gene>
    <name evidence="7" type="ORF">FGG08_006656</name>
</gene>
<keyword evidence="5 6" id="KW-0472">Membrane</keyword>
<dbReference type="Gene3D" id="1.20.1250.20">
    <property type="entry name" value="MFS general substrate transporter like domains"/>
    <property type="match status" value="1"/>
</dbReference>
<dbReference type="GO" id="GO:0022857">
    <property type="term" value="F:transmembrane transporter activity"/>
    <property type="evidence" value="ECO:0007669"/>
    <property type="project" value="TreeGrafter"/>
</dbReference>
<keyword evidence="8" id="KW-1185">Reference proteome</keyword>
<feature type="transmembrane region" description="Helical" evidence="6">
    <location>
        <begin position="35"/>
        <end position="56"/>
    </location>
</feature>
<dbReference type="Proteomes" id="UP000698800">
    <property type="component" value="Unassembled WGS sequence"/>
</dbReference>
<protein>
    <submittedName>
        <fullName evidence="7">Uncharacterized protein</fullName>
    </submittedName>
</protein>
<evidence type="ECO:0000256" key="3">
    <source>
        <dbReference type="ARBA" id="ARBA00022692"/>
    </source>
</evidence>
<keyword evidence="3 6" id="KW-0812">Transmembrane</keyword>
<comment type="caution">
    <text evidence="7">The sequence shown here is derived from an EMBL/GenBank/DDBJ whole genome shotgun (WGS) entry which is preliminary data.</text>
</comment>
<reference evidence="7" key="1">
    <citation type="submission" date="2021-03" db="EMBL/GenBank/DDBJ databases">
        <title>Comparative genomics and phylogenomic investigation of the class Geoglossomycetes provide insights into ecological specialization and systematics.</title>
        <authorList>
            <person name="Melie T."/>
            <person name="Pirro S."/>
            <person name="Miller A.N."/>
            <person name="Quandt A."/>
        </authorList>
    </citation>
    <scope>NUCLEOTIDE SEQUENCE</scope>
    <source>
        <strain evidence="7">GBOQ0MN5Z8</strain>
    </source>
</reference>
<organism evidence="7 8">
    <name type="scientific">Glutinoglossum americanum</name>
    <dbReference type="NCBI Taxonomy" id="1670608"/>
    <lineage>
        <taxon>Eukaryota</taxon>
        <taxon>Fungi</taxon>
        <taxon>Dikarya</taxon>
        <taxon>Ascomycota</taxon>
        <taxon>Pezizomycotina</taxon>
        <taxon>Geoglossomycetes</taxon>
        <taxon>Geoglossales</taxon>
        <taxon>Geoglossaceae</taxon>
        <taxon>Glutinoglossum</taxon>
    </lineage>
</organism>
<dbReference type="EMBL" id="JAGHQL010000203">
    <property type="protein sequence ID" value="KAH0536475.1"/>
    <property type="molecule type" value="Genomic_DNA"/>
</dbReference>
<sequence>MRVVSPPKLLGVAIVFFGVCSTCLAAAKNYASILALRVLIGAGQAFVQVGSLYLSIWYKRNEVATRAGETIPPILKEKVWKAMTADCGLIAYGVDKNLRHTGTFLSWQWLFITEGVSTIAVGAFLFFSLPPFPEQLVEKASWIFNPEEIRIAVQRTIEANNHPNARIVRRQLWAGLRDPKAYFTSMIHGAFVLGISSISNFLPTFILVFGFGRRLYPGAILNVVWININHGGYTKRSTAWAMAQVTGNSYGIIGTQVYRHPPRFLVGHGTLLGSLALAMGAVVANYLWMRNENRKKEEVAMWWRDQGQENPDKERTFEELLDYHPDFKYFL</sequence>
<dbReference type="PANTHER" id="PTHR43791">
    <property type="entry name" value="PERMEASE-RELATED"/>
    <property type="match status" value="1"/>
</dbReference>
<feature type="transmembrane region" description="Helical" evidence="6">
    <location>
        <begin position="109"/>
        <end position="129"/>
    </location>
</feature>
<evidence type="ECO:0000313" key="8">
    <source>
        <dbReference type="Proteomes" id="UP000698800"/>
    </source>
</evidence>
<evidence type="ECO:0000256" key="1">
    <source>
        <dbReference type="ARBA" id="ARBA00004141"/>
    </source>
</evidence>
<dbReference type="InterPro" id="IPR036259">
    <property type="entry name" value="MFS_trans_sf"/>
</dbReference>
<dbReference type="PANTHER" id="PTHR43791:SF36">
    <property type="entry name" value="TRANSPORTER, PUTATIVE (AFU_ORTHOLOGUE AFUA_6G08340)-RELATED"/>
    <property type="match status" value="1"/>
</dbReference>
<dbReference type="AlphaFoldDB" id="A0A9P8HXV5"/>
<keyword evidence="4 6" id="KW-1133">Transmembrane helix</keyword>
<feature type="transmembrane region" description="Helical" evidence="6">
    <location>
        <begin position="265"/>
        <end position="288"/>
    </location>
</feature>
<dbReference type="GO" id="GO:0016020">
    <property type="term" value="C:membrane"/>
    <property type="evidence" value="ECO:0007669"/>
    <property type="project" value="UniProtKB-SubCell"/>
</dbReference>